<feature type="region of interest" description="Disordered" evidence="2">
    <location>
        <begin position="254"/>
        <end position="282"/>
    </location>
</feature>
<protein>
    <submittedName>
        <fullName evidence="3">Uncharacterized protein</fullName>
    </submittedName>
</protein>
<dbReference type="Proteomes" id="UP001189429">
    <property type="component" value="Unassembled WGS sequence"/>
</dbReference>
<evidence type="ECO:0000313" key="3">
    <source>
        <dbReference type="EMBL" id="CAK0856235.1"/>
    </source>
</evidence>
<evidence type="ECO:0000313" key="4">
    <source>
        <dbReference type="Proteomes" id="UP001189429"/>
    </source>
</evidence>
<feature type="non-terminal residue" evidence="3">
    <location>
        <position position="321"/>
    </location>
</feature>
<name>A0ABN9UBS2_9DINO</name>
<feature type="compositionally biased region" description="Low complexity" evidence="2">
    <location>
        <begin position="98"/>
        <end position="115"/>
    </location>
</feature>
<evidence type="ECO:0000256" key="2">
    <source>
        <dbReference type="SAM" id="MobiDB-lite"/>
    </source>
</evidence>
<feature type="region of interest" description="Disordered" evidence="2">
    <location>
        <begin position="51"/>
        <end position="70"/>
    </location>
</feature>
<proteinExistence type="predicted"/>
<comment type="caution">
    <text evidence="3">The sequence shown here is derived from an EMBL/GenBank/DDBJ whole genome shotgun (WGS) entry which is preliminary data.</text>
</comment>
<dbReference type="EMBL" id="CAUYUJ010015616">
    <property type="protein sequence ID" value="CAK0856235.1"/>
    <property type="molecule type" value="Genomic_DNA"/>
</dbReference>
<gene>
    <name evidence="3" type="ORF">PCOR1329_LOCUS46682</name>
</gene>
<accession>A0ABN9UBS2</accession>
<feature type="coiled-coil region" evidence="1">
    <location>
        <begin position="143"/>
        <end position="199"/>
    </location>
</feature>
<sequence length="321" mass="34115">MGTRHEQASRWFCKSCTNDRTGKPWWNMVHAKKCAVCGLAKQVGFKCNATKQGAPSVSAKPPTPTPPWREAGQAAQANIKEFEAQVRQLQLHGDKLRASPTAGADGATATAHAETLQTEKEDIDGTLQASRPMYAKLQTLPNRLKAAAKRAEVSRELAQARQEQFAEVQKSLQEAKATLGEQQKEMAALSAQAQALTSADPQTPEAAKLPEKGLNLQLDVEAMGKFLEQQGSGGQSGALARTLAKDMQALLAPNVAPKQEKGAHPSADSGGGGRGSAARCRPGAAEISMEAIVEDAKEEVLRASLEAVWPTDVAQHLPADS</sequence>
<evidence type="ECO:0000256" key="1">
    <source>
        <dbReference type="SAM" id="Coils"/>
    </source>
</evidence>
<organism evidence="3 4">
    <name type="scientific">Prorocentrum cordatum</name>
    <dbReference type="NCBI Taxonomy" id="2364126"/>
    <lineage>
        <taxon>Eukaryota</taxon>
        <taxon>Sar</taxon>
        <taxon>Alveolata</taxon>
        <taxon>Dinophyceae</taxon>
        <taxon>Prorocentrales</taxon>
        <taxon>Prorocentraceae</taxon>
        <taxon>Prorocentrum</taxon>
    </lineage>
</organism>
<feature type="region of interest" description="Disordered" evidence="2">
    <location>
        <begin position="97"/>
        <end position="127"/>
    </location>
</feature>
<keyword evidence="4" id="KW-1185">Reference proteome</keyword>
<keyword evidence="1" id="KW-0175">Coiled coil</keyword>
<reference evidence="3" key="1">
    <citation type="submission" date="2023-10" db="EMBL/GenBank/DDBJ databases">
        <authorList>
            <person name="Chen Y."/>
            <person name="Shah S."/>
            <person name="Dougan E. K."/>
            <person name="Thang M."/>
            <person name="Chan C."/>
        </authorList>
    </citation>
    <scope>NUCLEOTIDE SEQUENCE [LARGE SCALE GENOMIC DNA]</scope>
</reference>